<evidence type="ECO:0000256" key="1">
    <source>
        <dbReference type="ARBA" id="ARBA00004141"/>
    </source>
</evidence>
<dbReference type="SUPFAM" id="SSF51206">
    <property type="entry name" value="cAMP-binding domain-like"/>
    <property type="match status" value="1"/>
</dbReference>
<name>A0A1G8E5I3_9RHOO</name>
<dbReference type="Proteomes" id="UP000198607">
    <property type="component" value="Unassembled WGS sequence"/>
</dbReference>
<evidence type="ECO:0000256" key="2">
    <source>
        <dbReference type="ARBA" id="ARBA00022692"/>
    </source>
</evidence>
<dbReference type="PROSITE" id="PS50042">
    <property type="entry name" value="CNMP_BINDING_3"/>
    <property type="match status" value="1"/>
</dbReference>
<organism evidence="8 9">
    <name type="scientific">Propionivibrio dicarboxylicus</name>
    <dbReference type="NCBI Taxonomy" id="83767"/>
    <lineage>
        <taxon>Bacteria</taxon>
        <taxon>Pseudomonadati</taxon>
        <taxon>Pseudomonadota</taxon>
        <taxon>Betaproteobacteria</taxon>
        <taxon>Rhodocyclales</taxon>
        <taxon>Rhodocyclaceae</taxon>
        <taxon>Propionivibrio</taxon>
    </lineage>
</organism>
<feature type="transmembrane region" description="Helical" evidence="5">
    <location>
        <begin position="46"/>
        <end position="66"/>
    </location>
</feature>
<dbReference type="STRING" id="83767.SAMN05660652_02036"/>
<feature type="transmembrane region" description="Helical" evidence="5">
    <location>
        <begin position="198"/>
        <end position="219"/>
    </location>
</feature>
<dbReference type="InterPro" id="IPR018490">
    <property type="entry name" value="cNMP-bd_dom_sf"/>
</dbReference>
<dbReference type="PROSITE" id="PS50801">
    <property type="entry name" value="STAS"/>
    <property type="match status" value="1"/>
</dbReference>
<dbReference type="CDD" id="cd00038">
    <property type="entry name" value="CAP_ED"/>
    <property type="match status" value="1"/>
</dbReference>
<comment type="subcellular location">
    <subcellularLocation>
        <location evidence="1">Membrane</location>
        <topology evidence="1">Multi-pass membrane protein</topology>
    </subcellularLocation>
</comment>
<evidence type="ECO:0000313" key="9">
    <source>
        <dbReference type="Proteomes" id="UP000198607"/>
    </source>
</evidence>
<accession>A0A1G8E5I3</accession>
<dbReference type="InterPro" id="IPR002645">
    <property type="entry name" value="STAS_dom"/>
</dbReference>
<feature type="domain" description="Cyclic nucleotide-binding" evidence="6">
    <location>
        <begin position="597"/>
        <end position="718"/>
    </location>
</feature>
<dbReference type="CDD" id="cd07042">
    <property type="entry name" value="STAS_SulP_like_sulfate_transporter"/>
    <property type="match status" value="1"/>
</dbReference>
<gene>
    <name evidence="8" type="ORF">SAMN05660652_02036</name>
</gene>
<dbReference type="Gene3D" id="3.30.750.24">
    <property type="entry name" value="STAS domain"/>
    <property type="match status" value="1"/>
</dbReference>
<feature type="transmembrane region" description="Helical" evidence="5">
    <location>
        <begin position="173"/>
        <end position="191"/>
    </location>
</feature>
<dbReference type="EMBL" id="FNCY01000007">
    <property type="protein sequence ID" value="SDH65206.1"/>
    <property type="molecule type" value="Genomic_DNA"/>
</dbReference>
<sequence length="736" mass="78436">MREFSGTWMRHSGDFWGGFAAMLVALPASVAFGVTVYAAINPHYAAFGALAGILGATALGLLAPVFGGTDRLISAPCAPAAAVLSAFAIQLVGQGTTPVTIVLLMTVLGILTGLIQMLIGFVGIGGLIKYIPYPVVSGYLSGVGLIIIGSQLPKFAGAPEGTLWYQALIKPELWDLRGLAIGGVTAAAMLLSRRFVKTVPGTIIGIVAGAVTYGSLAALDPSMRVLEGNELVVGELGANGAGYIDLITNRWNDIGEMRLSQVGGLIGSAITLAALLSIDTLKTCVILDQMTRTRHEPNRELAAQGFANAVASTIGGMPGAGTMGATLVNLSSGAQTRMSGIVEGVTVAVVGLVLGAFVAWIPIAALAGVLLVVGMRMIDTDPLRFLESRSTVLDFSVVLAVVASALFIGLIAASAVGVVLSIILFLREQVGGNVVRRKSVVGQRSSTWYRPDAEMQRLEQFGDTAVIFELQGSLFFGTTHQLYLRLEPELSTTHYLILDLQRVQSVDLTAAHMLSLVRDILSERKVPLILSSVREMLPNGRNLREFLELAGLVPDGEKVLFMPSLEAAIEWVEERILGDVGKADATLPPLELHEIGLFKGSKPDTLIDLATCLEARSCKTGDVVYDVGDMDCNLYLVRSGEVRIMGRVGTDVQLHHIATYGRGEFFGGLAFLDHRPRGNSAVVSADAELYVLSMEKFDVLAEEHKRIALLLISQLARTLALRLRHSDQELTLLREN</sequence>
<dbReference type="Pfam" id="PF00916">
    <property type="entry name" value="Sulfate_transp"/>
    <property type="match status" value="1"/>
</dbReference>
<dbReference type="InterPro" id="IPR000595">
    <property type="entry name" value="cNMP-bd_dom"/>
</dbReference>
<evidence type="ECO:0000259" key="7">
    <source>
        <dbReference type="PROSITE" id="PS50801"/>
    </source>
</evidence>
<feature type="domain" description="STAS" evidence="7">
    <location>
        <begin position="466"/>
        <end position="572"/>
    </location>
</feature>
<dbReference type="SMART" id="SM00100">
    <property type="entry name" value="cNMP"/>
    <property type="match status" value="1"/>
</dbReference>
<keyword evidence="3 5" id="KW-1133">Transmembrane helix</keyword>
<dbReference type="Pfam" id="PF00027">
    <property type="entry name" value="cNMP_binding"/>
    <property type="match status" value="1"/>
</dbReference>
<dbReference type="SUPFAM" id="SSF52091">
    <property type="entry name" value="SpoIIaa-like"/>
    <property type="match status" value="1"/>
</dbReference>
<dbReference type="InterPro" id="IPR011547">
    <property type="entry name" value="SLC26A/SulP_dom"/>
</dbReference>
<feature type="transmembrane region" description="Helical" evidence="5">
    <location>
        <begin position="20"/>
        <end position="40"/>
    </location>
</feature>
<dbReference type="InterPro" id="IPR052706">
    <property type="entry name" value="Membrane-Transporter-like"/>
</dbReference>
<feature type="transmembrane region" description="Helical" evidence="5">
    <location>
        <begin position="131"/>
        <end position="153"/>
    </location>
</feature>
<dbReference type="PANTHER" id="PTHR43310:SF1">
    <property type="entry name" value="SULFATE TRANSPORTER YBAR-RELATED"/>
    <property type="match status" value="1"/>
</dbReference>
<keyword evidence="9" id="KW-1185">Reference proteome</keyword>
<feature type="transmembrane region" description="Helical" evidence="5">
    <location>
        <begin position="345"/>
        <end position="375"/>
    </location>
</feature>
<evidence type="ECO:0000313" key="8">
    <source>
        <dbReference type="EMBL" id="SDH65206.1"/>
    </source>
</evidence>
<feature type="transmembrane region" description="Helical" evidence="5">
    <location>
        <begin position="395"/>
        <end position="426"/>
    </location>
</feature>
<dbReference type="RefSeq" id="WP_245715523.1">
    <property type="nucleotide sequence ID" value="NZ_FNCY01000007.1"/>
</dbReference>
<protein>
    <submittedName>
        <fullName evidence="8">Sulfate permease, SulP family</fullName>
    </submittedName>
</protein>
<feature type="transmembrane region" description="Helical" evidence="5">
    <location>
        <begin position="265"/>
        <end position="287"/>
    </location>
</feature>
<dbReference type="InterPro" id="IPR036513">
    <property type="entry name" value="STAS_dom_sf"/>
</dbReference>
<evidence type="ECO:0000259" key="6">
    <source>
        <dbReference type="PROSITE" id="PS50042"/>
    </source>
</evidence>
<reference evidence="8 9" key="1">
    <citation type="submission" date="2016-10" db="EMBL/GenBank/DDBJ databases">
        <authorList>
            <person name="de Groot N.N."/>
        </authorList>
    </citation>
    <scope>NUCLEOTIDE SEQUENCE [LARGE SCALE GENOMIC DNA]</scope>
    <source>
        <strain evidence="8 9">DSM 5885</strain>
    </source>
</reference>
<evidence type="ECO:0000256" key="4">
    <source>
        <dbReference type="ARBA" id="ARBA00023136"/>
    </source>
</evidence>
<keyword evidence="2 5" id="KW-0812">Transmembrane</keyword>
<dbReference type="InterPro" id="IPR014710">
    <property type="entry name" value="RmlC-like_jellyroll"/>
</dbReference>
<feature type="transmembrane region" description="Helical" evidence="5">
    <location>
        <begin position="99"/>
        <end position="124"/>
    </location>
</feature>
<dbReference type="AlphaFoldDB" id="A0A1G8E5I3"/>
<keyword evidence="4 5" id="KW-0472">Membrane</keyword>
<proteinExistence type="predicted"/>
<dbReference type="Pfam" id="PF01740">
    <property type="entry name" value="STAS"/>
    <property type="match status" value="1"/>
</dbReference>
<dbReference type="PANTHER" id="PTHR43310">
    <property type="entry name" value="SULFATE TRANSPORTER YBAR-RELATED"/>
    <property type="match status" value="1"/>
</dbReference>
<evidence type="ECO:0000256" key="5">
    <source>
        <dbReference type="SAM" id="Phobius"/>
    </source>
</evidence>
<dbReference type="Gene3D" id="2.60.120.10">
    <property type="entry name" value="Jelly Rolls"/>
    <property type="match status" value="1"/>
</dbReference>
<dbReference type="GO" id="GO:0016020">
    <property type="term" value="C:membrane"/>
    <property type="evidence" value="ECO:0007669"/>
    <property type="project" value="UniProtKB-SubCell"/>
</dbReference>
<evidence type="ECO:0000256" key="3">
    <source>
        <dbReference type="ARBA" id="ARBA00022989"/>
    </source>
</evidence>